<evidence type="ECO:0000313" key="12">
    <source>
        <dbReference type="Proteomes" id="UP001346149"/>
    </source>
</evidence>
<dbReference type="EMBL" id="JAXQNO010000006">
    <property type="protein sequence ID" value="KAK4796155.1"/>
    <property type="molecule type" value="Genomic_DNA"/>
</dbReference>
<dbReference type="Pfam" id="PF04535">
    <property type="entry name" value="CASP_dom"/>
    <property type="match status" value="1"/>
</dbReference>
<evidence type="ECO:0000256" key="5">
    <source>
        <dbReference type="ARBA" id="ARBA00022692"/>
    </source>
</evidence>
<evidence type="ECO:0000256" key="9">
    <source>
        <dbReference type="SAM" id="MobiDB-lite"/>
    </source>
</evidence>
<feature type="transmembrane region" description="Helical" evidence="8">
    <location>
        <begin position="64"/>
        <end position="84"/>
    </location>
</feature>
<dbReference type="PANTHER" id="PTHR36488">
    <property type="entry name" value="CASP-LIKE PROTEIN 1U1"/>
    <property type="match status" value="1"/>
</dbReference>
<evidence type="ECO:0000259" key="10">
    <source>
        <dbReference type="Pfam" id="PF04535"/>
    </source>
</evidence>
<evidence type="ECO:0000256" key="8">
    <source>
        <dbReference type="RuleBase" id="RU361233"/>
    </source>
</evidence>
<comment type="caution">
    <text evidence="11">The sequence shown here is derived from an EMBL/GenBank/DDBJ whole genome shotgun (WGS) entry which is preliminary data.</text>
</comment>
<evidence type="ECO:0000256" key="4">
    <source>
        <dbReference type="ARBA" id="ARBA00022475"/>
    </source>
</evidence>
<keyword evidence="12" id="KW-1185">Reference proteome</keyword>
<evidence type="ECO:0000256" key="7">
    <source>
        <dbReference type="ARBA" id="ARBA00023136"/>
    </source>
</evidence>
<feature type="domain" description="Casparian strip membrane protein" evidence="10">
    <location>
        <begin position="57"/>
        <end position="195"/>
    </location>
</feature>
<feature type="transmembrane region" description="Helical" evidence="8">
    <location>
        <begin position="96"/>
        <end position="123"/>
    </location>
</feature>
<gene>
    <name evidence="11" type="ORF">SAY86_028481</name>
</gene>
<evidence type="ECO:0000256" key="3">
    <source>
        <dbReference type="ARBA" id="ARBA00011489"/>
    </source>
</evidence>
<keyword evidence="7 8" id="KW-0472">Membrane</keyword>
<evidence type="ECO:0000256" key="6">
    <source>
        <dbReference type="ARBA" id="ARBA00022989"/>
    </source>
</evidence>
<keyword evidence="5 8" id="KW-0812">Transmembrane</keyword>
<reference evidence="11 12" key="1">
    <citation type="journal article" date="2023" name="Hortic Res">
        <title>Pangenome of water caltrop reveals structural variations and asymmetric subgenome divergence after allopolyploidization.</title>
        <authorList>
            <person name="Zhang X."/>
            <person name="Chen Y."/>
            <person name="Wang L."/>
            <person name="Yuan Y."/>
            <person name="Fang M."/>
            <person name="Shi L."/>
            <person name="Lu R."/>
            <person name="Comes H.P."/>
            <person name="Ma Y."/>
            <person name="Chen Y."/>
            <person name="Huang G."/>
            <person name="Zhou Y."/>
            <person name="Zheng Z."/>
            <person name="Qiu Y."/>
        </authorList>
    </citation>
    <scope>NUCLEOTIDE SEQUENCE [LARGE SCALE GENOMIC DNA]</scope>
    <source>
        <strain evidence="11">F231</strain>
    </source>
</reference>
<dbReference type="PANTHER" id="PTHR36488:SF8">
    <property type="entry name" value="CASP-LIKE PROTEIN 1U1"/>
    <property type="match status" value="1"/>
</dbReference>
<dbReference type="NCBIfam" id="TIGR01569">
    <property type="entry name" value="A_tha_TIGR01569"/>
    <property type="match status" value="1"/>
</dbReference>
<proteinExistence type="inferred from homology"/>
<name>A0AAN7LZS9_TRANT</name>
<evidence type="ECO:0000256" key="2">
    <source>
        <dbReference type="ARBA" id="ARBA00007651"/>
    </source>
</evidence>
<dbReference type="InterPro" id="IPR044173">
    <property type="entry name" value="CASPL"/>
</dbReference>
<dbReference type="InterPro" id="IPR006702">
    <property type="entry name" value="CASP_dom"/>
</dbReference>
<dbReference type="InterPro" id="IPR006459">
    <property type="entry name" value="CASP/CASPL"/>
</dbReference>
<dbReference type="SUPFAM" id="SSF101447">
    <property type="entry name" value="Formin homology 2 domain (FH2 domain)"/>
    <property type="match status" value="1"/>
</dbReference>
<organism evidence="11 12">
    <name type="scientific">Trapa natans</name>
    <name type="common">Water chestnut</name>
    <dbReference type="NCBI Taxonomy" id="22666"/>
    <lineage>
        <taxon>Eukaryota</taxon>
        <taxon>Viridiplantae</taxon>
        <taxon>Streptophyta</taxon>
        <taxon>Embryophyta</taxon>
        <taxon>Tracheophyta</taxon>
        <taxon>Spermatophyta</taxon>
        <taxon>Magnoliopsida</taxon>
        <taxon>eudicotyledons</taxon>
        <taxon>Gunneridae</taxon>
        <taxon>Pentapetalae</taxon>
        <taxon>rosids</taxon>
        <taxon>malvids</taxon>
        <taxon>Myrtales</taxon>
        <taxon>Lythraceae</taxon>
        <taxon>Trapa</taxon>
    </lineage>
</organism>
<protein>
    <recommendedName>
        <fullName evidence="8">CASP-like protein</fullName>
    </recommendedName>
</protein>
<accession>A0AAN7LZS9</accession>
<dbReference type="GO" id="GO:0005886">
    <property type="term" value="C:plasma membrane"/>
    <property type="evidence" value="ECO:0007669"/>
    <property type="project" value="UniProtKB-SubCell"/>
</dbReference>
<feature type="compositionally biased region" description="Pro residues" evidence="9">
    <location>
        <begin position="20"/>
        <end position="29"/>
    </location>
</feature>
<comment type="similarity">
    <text evidence="2 8">Belongs to the Casparian strip membrane proteins (CASP) family.</text>
</comment>
<keyword evidence="4 8" id="KW-1003">Cell membrane</keyword>
<dbReference type="AlphaFoldDB" id="A0AAN7LZS9"/>
<feature type="transmembrane region" description="Helical" evidence="8">
    <location>
        <begin position="189"/>
        <end position="209"/>
    </location>
</feature>
<keyword evidence="6 8" id="KW-1133">Transmembrane helix</keyword>
<sequence>MASTEQPVDVEAGKVKEEAPPPPPPPPPPEAEEEAPPKVESEAPLPPPSWQVDRCVLVDGSLRLLVFVAAVAAVVVLVTSNQKVGAVKTKFNKYPALIYFVAALSVAGFYSLVTALSSFLFLFKPICPKICLLYFVFFDVVLLGMVASATGTAGAVGYIGLKGNRHVRWGKVCNIYDTFCHHLVSSVSLSLFAAVILSLLIILSLHSLFKKIPS</sequence>
<feature type="region of interest" description="Disordered" evidence="9">
    <location>
        <begin position="1"/>
        <end position="46"/>
    </location>
</feature>
<dbReference type="Proteomes" id="UP001346149">
    <property type="component" value="Unassembled WGS sequence"/>
</dbReference>
<comment type="subcellular location">
    <subcellularLocation>
        <location evidence="1 8">Cell membrane</location>
        <topology evidence="1 8">Multi-pass membrane protein</topology>
    </subcellularLocation>
</comment>
<evidence type="ECO:0000313" key="11">
    <source>
        <dbReference type="EMBL" id="KAK4796155.1"/>
    </source>
</evidence>
<comment type="subunit">
    <text evidence="3 8">Homodimer and heterodimers.</text>
</comment>
<evidence type="ECO:0000256" key="1">
    <source>
        <dbReference type="ARBA" id="ARBA00004651"/>
    </source>
</evidence>
<feature type="transmembrane region" description="Helical" evidence="8">
    <location>
        <begin position="130"/>
        <end position="159"/>
    </location>
</feature>